<keyword evidence="2" id="KW-1185">Reference proteome</keyword>
<organism evidence="1 2">
    <name type="scientific">Microbacterium halimionae</name>
    <dbReference type="NCBI Taxonomy" id="1526413"/>
    <lineage>
        <taxon>Bacteria</taxon>
        <taxon>Bacillati</taxon>
        <taxon>Actinomycetota</taxon>
        <taxon>Actinomycetes</taxon>
        <taxon>Micrococcales</taxon>
        <taxon>Microbacteriaceae</taxon>
        <taxon>Microbacterium</taxon>
    </lineage>
</organism>
<dbReference type="EMBL" id="JACGWY010000004">
    <property type="protein sequence ID" value="MBA8817003.1"/>
    <property type="molecule type" value="Genomic_DNA"/>
</dbReference>
<protein>
    <submittedName>
        <fullName evidence="1">Uncharacterized protein</fullName>
    </submittedName>
</protein>
<comment type="caution">
    <text evidence="1">The sequence shown here is derived from an EMBL/GenBank/DDBJ whole genome shotgun (WGS) entry which is preliminary data.</text>
</comment>
<gene>
    <name evidence="1" type="ORF">FHX48_002097</name>
</gene>
<evidence type="ECO:0000313" key="2">
    <source>
        <dbReference type="Proteomes" id="UP000526083"/>
    </source>
</evidence>
<dbReference type="Proteomes" id="UP000526083">
    <property type="component" value="Unassembled WGS sequence"/>
</dbReference>
<accession>A0A7W3PMA2</accession>
<dbReference type="RefSeq" id="WP_167045286.1">
    <property type="nucleotide sequence ID" value="NZ_JAAOZB010000001.1"/>
</dbReference>
<proteinExistence type="predicted"/>
<reference evidence="1 2" key="1">
    <citation type="submission" date="2020-07" db="EMBL/GenBank/DDBJ databases">
        <title>Sequencing the genomes of 1000 actinobacteria strains.</title>
        <authorList>
            <person name="Klenk H.-P."/>
        </authorList>
    </citation>
    <scope>NUCLEOTIDE SEQUENCE [LARGE SCALE GENOMIC DNA]</scope>
    <source>
        <strain evidence="1 2">DSM 27576</strain>
    </source>
</reference>
<evidence type="ECO:0000313" key="1">
    <source>
        <dbReference type="EMBL" id="MBA8817003.1"/>
    </source>
</evidence>
<sequence length="89" mass="9893">MTYGFLLDNDAVLFAELQAIHQCAVALEAPVRAIAASAAELIEVSGWQSTAMEEYRKRAIAWDAEIHLLRDETLLIIDELAAVPWRLIA</sequence>
<dbReference type="AlphaFoldDB" id="A0A7W3PMA2"/>
<name>A0A7W3PMA2_9MICO</name>